<accession>A0A9Q8WMJ2</accession>
<protein>
    <submittedName>
        <fullName evidence="2">Uncharacterized protein</fullName>
    </submittedName>
</protein>
<evidence type="ECO:0000256" key="1">
    <source>
        <dbReference type="SAM" id="MobiDB-lite"/>
    </source>
</evidence>
<dbReference type="RefSeq" id="XP_049150440.1">
    <property type="nucleotide sequence ID" value="XM_049293294.1"/>
</dbReference>
<dbReference type="AlphaFoldDB" id="A0A9Q8WMJ2"/>
<proteinExistence type="predicted"/>
<feature type="region of interest" description="Disordered" evidence="1">
    <location>
        <begin position="299"/>
        <end position="350"/>
    </location>
</feature>
<organism evidence="2 3">
    <name type="scientific">Colletotrichum lupini</name>
    <dbReference type="NCBI Taxonomy" id="145971"/>
    <lineage>
        <taxon>Eukaryota</taxon>
        <taxon>Fungi</taxon>
        <taxon>Dikarya</taxon>
        <taxon>Ascomycota</taxon>
        <taxon>Pezizomycotina</taxon>
        <taxon>Sordariomycetes</taxon>
        <taxon>Hypocreomycetidae</taxon>
        <taxon>Glomerellales</taxon>
        <taxon>Glomerellaceae</taxon>
        <taxon>Colletotrichum</taxon>
        <taxon>Colletotrichum acutatum species complex</taxon>
    </lineage>
</organism>
<evidence type="ECO:0000313" key="3">
    <source>
        <dbReference type="Proteomes" id="UP000830671"/>
    </source>
</evidence>
<dbReference type="KEGG" id="clup:CLUP02_14365"/>
<feature type="compositionally biased region" description="Basic and acidic residues" evidence="1">
    <location>
        <begin position="303"/>
        <end position="314"/>
    </location>
</feature>
<gene>
    <name evidence="2" type="ORF">CLUP02_14365</name>
</gene>
<evidence type="ECO:0000313" key="2">
    <source>
        <dbReference type="EMBL" id="UQC88839.1"/>
    </source>
</evidence>
<feature type="region of interest" description="Disordered" evidence="1">
    <location>
        <begin position="171"/>
        <end position="210"/>
    </location>
</feature>
<dbReference type="GeneID" id="73348304"/>
<dbReference type="EMBL" id="CP019479">
    <property type="protein sequence ID" value="UQC88839.1"/>
    <property type="molecule type" value="Genomic_DNA"/>
</dbReference>
<dbReference type="Proteomes" id="UP000830671">
    <property type="component" value="Chromosome 7"/>
</dbReference>
<keyword evidence="3" id="KW-1185">Reference proteome</keyword>
<name>A0A9Q8WMJ2_9PEZI</name>
<sequence>MVGDVVVEGKKVKLALNHITVCQHTERNVCQDSREANTPADIQKQKPEVKENSCLVVPVLKQKSQKLSRGGEELVKIVVKEQQVWIVSQEGGNRLLKAHVASEEVSRIMMEGRSRGQRLNSLAWKGPLIDDNGYGYTVDSSPERSTWMEMLQHMWLNPTRQLEPCRRTDPATRLPPIGRPKPASASPGVEKWRPKTMAGKQGDKPGTGRRYALHVLQRKPGTGRRADCDNAAAKCKCSSVNHGPGVTSQISASALNKPGVAPAFQTNRRQGARSVQEVFGLSRKPSLIKLASLEEYQQSGKVAQRERERERGRGSDAATISKMRVLRGTSREENLTPELMQGPPAGSRKDKGFLKYAGTEKTEVLPHAGAWLSQAKHRQTDTCLESSIMPDDVPQGLKQELTMSRSIHEDLVKFKEGNMRRKRYAHRLVGIDDRTEGVEHSTSRILFLRTAFSKLDETPCRPEFSCTPGQGWFRVLVSRNDKKLCWSPFRGLWSLSELQRCKESFSSVRPRVPGDPLAWSAMPEAHASKGSGSDVQAHFIIYRCNLLKSLPDFPCVTLVNSQMVPFARLVPGRGVSWPIWFASSPTPLGSLDPPGFHVRSSNAARRTGSHQEPMPRTFLQGAARRGDIQAMDSTVIRSITRLHLQSTHKNEPFFSLVCSYFITFFQLQPSDSLIAHRQPTCHLIFLGPIICTSSKISSQWTTEAQVDRAAQVLVSSQGTETPAEDSTRAHITSKPQVVIDHAKFPRAAAATTEPANMVTVFHRKADPDTTDNYKKSARMNANRLYKKGFMG</sequence>
<reference evidence="2" key="1">
    <citation type="journal article" date="2021" name="Mol. Plant Microbe Interact.">
        <title>Complete Genome Sequence of the Plant-Pathogenic Fungus Colletotrichum lupini.</title>
        <authorList>
            <person name="Baroncelli R."/>
            <person name="Pensec F."/>
            <person name="Da Lio D."/>
            <person name="Boufleur T."/>
            <person name="Vicente I."/>
            <person name="Sarrocco S."/>
            <person name="Picot A."/>
            <person name="Baraldi E."/>
            <person name="Sukno S."/>
            <person name="Thon M."/>
            <person name="Le Floch G."/>
        </authorList>
    </citation>
    <scope>NUCLEOTIDE SEQUENCE</scope>
    <source>
        <strain evidence="2">IMI 504893</strain>
    </source>
</reference>